<dbReference type="InterPro" id="IPR001930">
    <property type="entry name" value="Peptidase_M1"/>
</dbReference>
<keyword evidence="3" id="KW-0645">Protease</keyword>
<evidence type="ECO:0000256" key="9">
    <source>
        <dbReference type="ARBA" id="ARBA00022989"/>
    </source>
</evidence>
<dbReference type="InterPro" id="IPR042097">
    <property type="entry name" value="Aminopeptidase_N-like_N_sf"/>
</dbReference>
<proteinExistence type="predicted"/>
<sequence length="368" mass="41681">MIFQRCNEKDTWTINIGEESPIVTSGILARNLKGSVHLTVTLILVLVLSLGLSVCDGCPPPTKEPVTLIEKCQQLAHNGTSEVCSKCPGFSGNAATIETPTQDVKQQKRVKDVRLPGDVKPRIYFVTLMPMFFTDDPKDFTYTGRVEIWICCDKPTDKIILHAKHLVVEPASVEVIRFNDDSATQLLWKMSYDEEREFLILELTTNLTYGVEYSVVMSFSAVLDNSLQGLYYTSYSKGNDTMYMVTTHFQGTHARRAFPCFDEPAIKSQFSIILIRPSHMMSISNMPHSENLFDNFTQDGMVFVKDEFQLTPIMSTYLLAFVVCERSDFLTSKTRGDVLHMPDLTVQDNYYSNKTMRSSAESFILPFL</sequence>
<organism evidence="13 14">
    <name type="scientific">Plakobranchus ocellatus</name>
    <dbReference type="NCBI Taxonomy" id="259542"/>
    <lineage>
        <taxon>Eukaryota</taxon>
        <taxon>Metazoa</taxon>
        <taxon>Spiralia</taxon>
        <taxon>Lophotrochozoa</taxon>
        <taxon>Mollusca</taxon>
        <taxon>Gastropoda</taxon>
        <taxon>Heterobranchia</taxon>
        <taxon>Euthyneura</taxon>
        <taxon>Panpulmonata</taxon>
        <taxon>Sacoglossa</taxon>
        <taxon>Placobranchoidea</taxon>
        <taxon>Plakobranchidae</taxon>
        <taxon>Plakobranchus</taxon>
    </lineage>
</organism>
<keyword evidence="7" id="KW-0862">Zinc</keyword>
<evidence type="ECO:0000256" key="4">
    <source>
        <dbReference type="ARBA" id="ARBA00022692"/>
    </source>
</evidence>
<evidence type="ECO:0000256" key="6">
    <source>
        <dbReference type="ARBA" id="ARBA00022801"/>
    </source>
</evidence>
<dbReference type="SUPFAM" id="SSF63737">
    <property type="entry name" value="Leukotriene A4 hydrolase N-terminal domain"/>
    <property type="match status" value="1"/>
</dbReference>
<evidence type="ECO:0000256" key="3">
    <source>
        <dbReference type="ARBA" id="ARBA00022670"/>
    </source>
</evidence>
<dbReference type="Proteomes" id="UP000735302">
    <property type="component" value="Unassembled WGS sequence"/>
</dbReference>
<dbReference type="GO" id="GO:0042277">
    <property type="term" value="F:peptide binding"/>
    <property type="evidence" value="ECO:0007669"/>
    <property type="project" value="TreeGrafter"/>
</dbReference>
<dbReference type="GO" id="GO:0008270">
    <property type="term" value="F:zinc ion binding"/>
    <property type="evidence" value="ECO:0007669"/>
    <property type="project" value="TreeGrafter"/>
</dbReference>
<keyword evidence="13" id="KW-0031">Aminopeptidase</keyword>
<comment type="subcellular location">
    <subcellularLocation>
        <location evidence="2">Membrane</location>
        <topology evidence="2">Single-pass type II membrane protein</topology>
    </subcellularLocation>
</comment>
<evidence type="ECO:0000313" key="14">
    <source>
        <dbReference type="Proteomes" id="UP000735302"/>
    </source>
</evidence>
<dbReference type="PANTHER" id="PTHR11533:SF294">
    <property type="entry name" value="THYROTROPIN-RELEASING HORMONE-DEGRADING ECTOENZYME"/>
    <property type="match status" value="1"/>
</dbReference>
<evidence type="ECO:0000256" key="5">
    <source>
        <dbReference type="ARBA" id="ARBA00022723"/>
    </source>
</evidence>
<protein>
    <submittedName>
        <fullName evidence="13">Aminopeptidase n</fullName>
    </submittedName>
</protein>
<comment type="cofactor">
    <cofactor evidence="1">
        <name>Zn(2+)</name>
        <dbReference type="ChEBI" id="CHEBI:29105"/>
    </cofactor>
</comment>
<keyword evidence="6" id="KW-0378">Hydrolase</keyword>
<name>A0AAV4BK74_9GAST</name>
<evidence type="ECO:0000256" key="10">
    <source>
        <dbReference type="ARBA" id="ARBA00023136"/>
    </source>
</evidence>
<keyword evidence="8" id="KW-0735">Signal-anchor</keyword>
<dbReference type="GO" id="GO:0005615">
    <property type="term" value="C:extracellular space"/>
    <property type="evidence" value="ECO:0007669"/>
    <property type="project" value="TreeGrafter"/>
</dbReference>
<keyword evidence="10" id="KW-0472">Membrane</keyword>
<feature type="domain" description="Aminopeptidase N-like N-terminal" evidence="12">
    <location>
        <begin position="135"/>
        <end position="318"/>
    </location>
</feature>
<dbReference type="GO" id="GO:0043171">
    <property type="term" value="P:peptide catabolic process"/>
    <property type="evidence" value="ECO:0007669"/>
    <property type="project" value="TreeGrafter"/>
</dbReference>
<dbReference type="InterPro" id="IPR050344">
    <property type="entry name" value="Peptidase_M1_aminopeptidases"/>
</dbReference>
<evidence type="ECO:0000256" key="8">
    <source>
        <dbReference type="ARBA" id="ARBA00022968"/>
    </source>
</evidence>
<dbReference type="EMBL" id="BLXT01005114">
    <property type="protein sequence ID" value="GFO19880.1"/>
    <property type="molecule type" value="Genomic_DNA"/>
</dbReference>
<evidence type="ECO:0000256" key="2">
    <source>
        <dbReference type="ARBA" id="ARBA00004606"/>
    </source>
</evidence>
<evidence type="ECO:0000256" key="7">
    <source>
        <dbReference type="ARBA" id="ARBA00022833"/>
    </source>
</evidence>
<evidence type="ECO:0000256" key="1">
    <source>
        <dbReference type="ARBA" id="ARBA00001947"/>
    </source>
</evidence>
<dbReference type="GO" id="GO:0016020">
    <property type="term" value="C:membrane"/>
    <property type="evidence" value="ECO:0007669"/>
    <property type="project" value="UniProtKB-SubCell"/>
</dbReference>
<keyword evidence="4" id="KW-0812">Transmembrane</keyword>
<accession>A0AAV4BK74</accession>
<evidence type="ECO:0000256" key="11">
    <source>
        <dbReference type="ARBA" id="ARBA00023180"/>
    </source>
</evidence>
<dbReference type="GO" id="GO:0005737">
    <property type="term" value="C:cytoplasm"/>
    <property type="evidence" value="ECO:0007669"/>
    <property type="project" value="TreeGrafter"/>
</dbReference>
<reference evidence="13 14" key="1">
    <citation type="journal article" date="2021" name="Elife">
        <title>Chloroplast acquisition without the gene transfer in kleptoplastic sea slugs, Plakobranchus ocellatus.</title>
        <authorList>
            <person name="Maeda T."/>
            <person name="Takahashi S."/>
            <person name="Yoshida T."/>
            <person name="Shimamura S."/>
            <person name="Takaki Y."/>
            <person name="Nagai Y."/>
            <person name="Toyoda A."/>
            <person name="Suzuki Y."/>
            <person name="Arimoto A."/>
            <person name="Ishii H."/>
            <person name="Satoh N."/>
            <person name="Nishiyama T."/>
            <person name="Hasebe M."/>
            <person name="Maruyama T."/>
            <person name="Minagawa J."/>
            <person name="Obokata J."/>
            <person name="Shigenobu S."/>
        </authorList>
    </citation>
    <scope>NUCLEOTIDE SEQUENCE [LARGE SCALE GENOMIC DNA]</scope>
</reference>
<dbReference type="GO" id="GO:0006508">
    <property type="term" value="P:proteolysis"/>
    <property type="evidence" value="ECO:0007669"/>
    <property type="project" value="UniProtKB-KW"/>
</dbReference>
<keyword evidence="14" id="KW-1185">Reference proteome</keyword>
<dbReference type="PANTHER" id="PTHR11533">
    <property type="entry name" value="PROTEASE M1 ZINC METALLOPROTEASE"/>
    <property type="match status" value="1"/>
</dbReference>
<dbReference type="PRINTS" id="PR00756">
    <property type="entry name" value="ALADIPTASE"/>
</dbReference>
<keyword evidence="11" id="KW-0325">Glycoprotein</keyword>
<evidence type="ECO:0000259" key="12">
    <source>
        <dbReference type="Pfam" id="PF17900"/>
    </source>
</evidence>
<keyword evidence="5" id="KW-0479">Metal-binding</keyword>
<dbReference type="Gene3D" id="2.60.40.1730">
    <property type="entry name" value="tricorn interacting facor f3 domain"/>
    <property type="match status" value="1"/>
</dbReference>
<dbReference type="InterPro" id="IPR045357">
    <property type="entry name" value="Aminopeptidase_N-like_N"/>
</dbReference>
<dbReference type="FunFam" id="2.60.40.1730:FF:000012">
    <property type="entry name" value="Aminopeptidase N"/>
    <property type="match status" value="1"/>
</dbReference>
<comment type="caution">
    <text evidence="13">The sequence shown here is derived from an EMBL/GenBank/DDBJ whole genome shotgun (WGS) entry which is preliminary data.</text>
</comment>
<dbReference type="Pfam" id="PF17900">
    <property type="entry name" value="Peptidase_M1_N"/>
    <property type="match status" value="1"/>
</dbReference>
<dbReference type="AlphaFoldDB" id="A0AAV4BK74"/>
<dbReference type="GO" id="GO:0070006">
    <property type="term" value="F:metalloaminopeptidase activity"/>
    <property type="evidence" value="ECO:0007669"/>
    <property type="project" value="TreeGrafter"/>
</dbReference>
<keyword evidence="9" id="KW-1133">Transmembrane helix</keyword>
<gene>
    <name evidence="13" type="ORF">PoB_004638500</name>
</gene>
<evidence type="ECO:0000313" key="13">
    <source>
        <dbReference type="EMBL" id="GFO19880.1"/>
    </source>
</evidence>